<dbReference type="EMBL" id="CAUJNA010003816">
    <property type="protein sequence ID" value="CAJ1410434.1"/>
    <property type="molecule type" value="Genomic_DNA"/>
</dbReference>
<sequence>MGNRLFLEVRLGAHEARSQAEPEESGVVRWDWSVQLPSEATLELQLKREGLLGPHLVGGGSLPLQSLPPVRESWVRMEVALRGKGQDEVGRLHLSFRKPPESEAAPAGVRGLTNLAAGGGGGGPMGPALPPLPGGSLVNRAGTGSLAPAASASAAASAASGGSGLVNYARMATSDLEPRPGFARGASQGLANLATVREAGSSSLPRVEELLAQASPFEASSEEHRQRLAQALEIVRRCSDAELSASAGRRALEGCGQRVEALFVSALSQRSEKDAHAALWLAGRLPSPEEEEVTLQMKLRQKWDEYSMEEAQARAQRLLRKAAAGGAELEDFMDALDLAEFHGQKAQKDPRLQSLLLQLETPLAQTLQELLSQGEVDKAESIFATLGANRTELLGLQDQRRQLLRSKGLRLLKVALLPDHGQLGFPELKQRQLRHAVLQLRSASDADDTGTTGAALAVLLQELGPKCFRHGVDSGAWMLRTVVELRLEDQGPHRAMRAGGRKATAFAYDLHRSVPADRWCVTYWDLDFLCQEVLSALGRGEIQPGPDDDASEAYGPSIYTVTEQYIKPVTKEAGKMSWALMRNPDGLQCDLFISHAWQEGVFEFLTKVKHGWCAYEAYLAQEEGKTILIARSSTLPQVFNALRWMALAFILGSAAGIGVAAEISFLLFDCLACFAVAMSLVIHNDVFRRAMHLLGETLCWIVLAFIVMNDSVSVFGAYEAAHGVPGQACHVLHGCYWLMTAGAFCVMEVDRVNARAAVSEAEQLRRNYQGSIRYATCSEESDAVRIRREIGYKVRRVDHAIHVLLTAGMSTPALRDIARSVDIEHAAFAEMAGAAFLLGPFALECVALTLVHLFYYRCVGGHVFLVGVSLLSRVVLFVWLCCSHWDEQRFILKVMNKFLFLSMLLWQVVVSLYCCGLSVATLYSLWLLLTDLCLAAMLSMAVLGVRGVASLPGGLRVLRVIFSRADALKASCRCSRGC</sequence>
<evidence type="ECO:0000313" key="4">
    <source>
        <dbReference type="Proteomes" id="UP001178507"/>
    </source>
</evidence>
<name>A0AA36NK66_9DINO</name>
<proteinExistence type="predicted"/>
<comment type="caution">
    <text evidence="3">The sequence shown here is derived from an EMBL/GenBank/DDBJ whole genome shotgun (WGS) entry which is preliminary data.</text>
</comment>
<evidence type="ECO:0000256" key="2">
    <source>
        <dbReference type="SAM" id="Phobius"/>
    </source>
</evidence>
<feature type="region of interest" description="Disordered" evidence="1">
    <location>
        <begin position="99"/>
        <end position="136"/>
    </location>
</feature>
<keyword evidence="4" id="KW-1185">Reference proteome</keyword>
<evidence type="ECO:0000256" key="1">
    <source>
        <dbReference type="SAM" id="MobiDB-lite"/>
    </source>
</evidence>
<feature type="transmembrane region" description="Helical" evidence="2">
    <location>
        <begin position="898"/>
        <end position="919"/>
    </location>
</feature>
<dbReference type="Proteomes" id="UP001178507">
    <property type="component" value="Unassembled WGS sequence"/>
</dbReference>
<reference evidence="3" key="1">
    <citation type="submission" date="2023-08" db="EMBL/GenBank/DDBJ databases">
        <authorList>
            <person name="Chen Y."/>
            <person name="Shah S."/>
            <person name="Dougan E. K."/>
            <person name="Thang M."/>
            <person name="Chan C."/>
        </authorList>
    </citation>
    <scope>NUCLEOTIDE SEQUENCE</scope>
</reference>
<feature type="transmembrane region" description="Helical" evidence="2">
    <location>
        <begin position="641"/>
        <end position="659"/>
    </location>
</feature>
<feature type="transmembrane region" description="Helical" evidence="2">
    <location>
        <begin position="925"/>
        <end position="949"/>
    </location>
</feature>
<keyword evidence="2" id="KW-0812">Transmembrane</keyword>
<feature type="transmembrane region" description="Helical" evidence="2">
    <location>
        <begin position="834"/>
        <end position="856"/>
    </location>
</feature>
<protein>
    <submittedName>
        <fullName evidence="3">Uncharacterized protein</fullName>
    </submittedName>
</protein>
<keyword evidence="2" id="KW-0472">Membrane</keyword>
<gene>
    <name evidence="3" type="ORF">EVOR1521_LOCUS31260</name>
</gene>
<feature type="transmembrane region" description="Helical" evidence="2">
    <location>
        <begin position="862"/>
        <end position="886"/>
    </location>
</feature>
<evidence type="ECO:0000313" key="3">
    <source>
        <dbReference type="EMBL" id="CAJ1410434.1"/>
    </source>
</evidence>
<keyword evidence="2" id="KW-1133">Transmembrane helix</keyword>
<accession>A0AA36NK66</accession>
<dbReference type="AlphaFoldDB" id="A0AA36NK66"/>
<organism evidence="3 4">
    <name type="scientific">Effrenium voratum</name>
    <dbReference type="NCBI Taxonomy" id="2562239"/>
    <lineage>
        <taxon>Eukaryota</taxon>
        <taxon>Sar</taxon>
        <taxon>Alveolata</taxon>
        <taxon>Dinophyceae</taxon>
        <taxon>Suessiales</taxon>
        <taxon>Symbiodiniaceae</taxon>
        <taxon>Effrenium</taxon>
    </lineage>
</organism>
<feature type="transmembrane region" description="Helical" evidence="2">
    <location>
        <begin position="730"/>
        <end position="749"/>
    </location>
</feature>